<dbReference type="PANTHER" id="PTHR32215">
    <property type="entry name" value="CILIA- AND FLAGELLA-ASSOCIATED PROTEIN 57"/>
    <property type="match status" value="1"/>
</dbReference>
<protein>
    <submittedName>
        <fullName evidence="1">WD repeat-containing protein 65</fullName>
    </submittedName>
</protein>
<organism evidence="1">
    <name type="scientific">Lygus hesperus</name>
    <name type="common">Western plant bug</name>
    <dbReference type="NCBI Taxonomy" id="30085"/>
    <lineage>
        <taxon>Eukaryota</taxon>
        <taxon>Metazoa</taxon>
        <taxon>Ecdysozoa</taxon>
        <taxon>Arthropoda</taxon>
        <taxon>Hexapoda</taxon>
        <taxon>Insecta</taxon>
        <taxon>Pterygota</taxon>
        <taxon>Neoptera</taxon>
        <taxon>Paraneoptera</taxon>
        <taxon>Hemiptera</taxon>
        <taxon>Heteroptera</taxon>
        <taxon>Panheteroptera</taxon>
        <taxon>Cimicomorpha</taxon>
        <taxon>Miridae</taxon>
        <taxon>Mirini</taxon>
        <taxon>Lygus</taxon>
    </lineage>
</organism>
<evidence type="ECO:0000313" key="1">
    <source>
        <dbReference type="EMBL" id="JAG03195.1"/>
    </source>
</evidence>
<accession>A0A0A9WEB1</accession>
<dbReference type="InterPro" id="IPR052993">
    <property type="entry name" value="CFA-57"/>
</dbReference>
<gene>
    <name evidence="1" type="primary">Wdr65_2</name>
    <name evidence="1" type="ORF">CM83_33369</name>
</gene>
<name>A0A0A9WEB1_LYGHE</name>
<dbReference type="EMBL" id="GBHO01040409">
    <property type="protein sequence ID" value="JAG03195.1"/>
    <property type="molecule type" value="Transcribed_RNA"/>
</dbReference>
<dbReference type="PANTHER" id="PTHR32215:SF14">
    <property type="entry name" value="SMALL RIBOSOMAL SUBUNIT PROTEIN RACK1"/>
    <property type="match status" value="1"/>
</dbReference>
<dbReference type="AlphaFoldDB" id="A0A0A9WEB1"/>
<reference evidence="1" key="2">
    <citation type="submission" date="2014-07" db="EMBL/GenBank/DDBJ databases">
        <authorList>
            <person name="Hull J."/>
        </authorList>
    </citation>
    <scope>NUCLEOTIDE SEQUENCE</scope>
</reference>
<sequence length="143" mass="15290">MYRKTRTLRFTEQAAGGGGGGEVSSVNVLPSLGTVNNLPLSAYHNKSGNITGMNSESAYTSRALPSIVAFTLTPPPAEEYLTFLTSTKQLYTINLPNAVFIKANDRVFVPLAQPFHANAVTGVDCCAQRPLVVTAGRDKTIML</sequence>
<reference evidence="1" key="1">
    <citation type="journal article" date="2014" name="PLoS ONE">
        <title>Transcriptome-Based Identification of ABC Transporters in the Western Tarnished Plant Bug Lygus hesperus.</title>
        <authorList>
            <person name="Hull J.J."/>
            <person name="Chaney K."/>
            <person name="Geib S.M."/>
            <person name="Fabrick J.A."/>
            <person name="Brent C.S."/>
            <person name="Walsh D."/>
            <person name="Lavine L.C."/>
        </authorList>
    </citation>
    <scope>NUCLEOTIDE SEQUENCE</scope>
</reference>
<proteinExistence type="predicted"/>